<dbReference type="SUPFAM" id="SSF75632">
    <property type="entry name" value="Cullin homology domain"/>
    <property type="match status" value="1"/>
</dbReference>
<accession>A0A5C3L1A8</accession>
<organism evidence="4 5">
    <name type="scientific">Coprinopsis marcescibilis</name>
    <name type="common">Agaric fungus</name>
    <name type="synonym">Psathyrella marcescibilis</name>
    <dbReference type="NCBI Taxonomy" id="230819"/>
    <lineage>
        <taxon>Eukaryota</taxon>
        <taxon>Fungi</taxon>
        <taxon>Dikarya</taxon>
        <taxon>Basidiomycota</taxon>
        <taxon>Agaricomycotina</taxon>
        <taxon>Agaricomycetes</taxon>
        <taxon>Agaricomycetidae</taxon>
        <taxon>Agaricales</taxon>
        <taxon>Agaricineae</taxon>
        <taxon>Psathyrellaceae</taxon>
        <taxon>Coprinopsis</taxon>
    </lineage>
</organism>
<dbReference type="OrthoDB" id="27073at2759"/>
<reference evidence="4 5" key="1">
    <citation type="journal article" date="2019" name="Nat. Ecol. Evol.">
        <title>Megaphylogeny resolves global patterns of mushroom evolution.</title>
        <authorList>
            <person name="Varga T."/>
            <person name="Krizsan K."/>
            <person name="Foldi C."/>
            <person name="Dima B."/>
            <person name="Sanchez-Garcia M."/>
            <person name="Sanchez-Ramirez S."/>
            <person name="Szollosi G.J."/>
            <person name="Szarkandi J.G."/>
            <person name="Papp V."/>
            <person name="Albert L."/>
            <person name="Andreopoulos W."/>
            <person name="Angelini C."/>
            <person name="Antonin V."/>
            <person name="Barry K.W."/>
            <person name="Bougher N.L."/>
            <person name="Buchanan P."/>
            <person name="Buyck B."/>
            <person name="Bense V."/>
            <person name="Catcheside P."/>
            <person name="Chovatia M."/>
            <person name="Cooper J."/>
            <person name="Damon W."/>
            <person name="Desjardin D."/>
            <person name="Finy P."/>
            <person name="Geml J."/>
            <person name="Haridas S."/>
            <person name="Hughes K."/>
            <person name="Justo A."/>
            <person name="Karasinski D."/>
            <person name="Kautmanova I."/>
            <person name="Kiss B."/>
            <person name="Kocsube S."/>
            <person name="Kotiranta H."/>
            <person name="LaButti K.M."/>
            <person name="Lechner B.E."/>
            <person name="Liimatainen K."/>
            <person name="Lipzen A."/>
            <person name="Lukacs Z."/>
            <person name="Mihaltcheva S."/>
            <person name="Morgado L.N."/>
            <person name="Niskanen T."/>
            <person name="Noordeloos M.E."/>
            <person name="Ohm R.A."/>
            <person name="Ortiz-Santana B."/>
            <person name="Ovrebo C."/>
            <person name="Racz N."/>
            <person name="Riley R."/>
            <person name="Savchenko A."/>
            <person name="Shiryaev A."/>
            <person name="Soop K."/>
            <person name="Spirin V."/>
            <person name="Szebenyi C."/>
            <person name="Tomsovsky M."/>
            <person name="Tulloss R.E."/>
            <person name="Uehling J."/>
            <person name="Grigoriev I.V."/>
            <person name="Vagvolgyi C."/>
            <person name="Papp T."/>
            <person name="Martin F.M."/>
            <person name="Miettinen O."/>
            <person name="Hibbett D.S."/>
            <person name="Nagy L.G."/>
        </authorList>
    </citation>
    <scope>NUCLEOTIDE SEQUENCE [LARGE SCALE GENOMIC DNA]</scope>
    <source>
        <strain evidence="4 5">CBS 121175</strain>
    </source>
</reference>
<dbReference type="InterPro" id="IPR001373">
    <property type="entry name" value="Cullin_N"/>
</dbReference>
<dbReference type="InterPro" id="IPR036388">
    <property type="entry name" value="WH-like_DNA-bd_sf"/>
</dbReference>
<dbReference type="InterPro" id="IPR036317">
    <property type="entry name" value="Cullin_homology_sf"/>
</dbReference>
<dbReference type="GO" id="GO:0031625">
    <property type="term" value="F:ubiquitin protein ligase binding"/>
    <property type="evidence" value="ECO:0007669"/>
    <property type="project" value="InterPro"/>
</dbReference>
<dbReference type="Gene3D" id="1.20.1310.10">
    <property type="entry name" value="Cullin Repeats"/>
    <property type="match status" value="1"/>
</dbReference>
<name>A0A5C3L1A8_COPMA</name>
<dbReference type="Gene3D" id="3.30.230.130">
    <property type="entry name" value="Cullin, Chain C, Domain 2"/>
    <property type="match status" value="1"/>
</dbReference>
<evidence type="ECO:0000259" key="3">
    <source>
        <dbReference type="PROSITE" id="PS50069"/>
    </source>
</evidence>
<comment type="similarity">
    <text evidence="1 2">Belongs to the cullin family.</text>
</comment>
<protein>
    <submittedName>
        <fullName evidence="4">Cullin</fullName>
    </submittedName>
</protein>
<dbReference type="Pfam" id="PF00888">
    <property type="entry name" value="Cullin"/>
    <property type="match status" value="1"/>
</dbReference>
<dbReference type="InterPro" id="IPR016158">
    <property type="entry name" value="Cullin_homology"/>
</dbReference>
<dbReference type="PROSITE" id="PS50069">
    <property type="entry name" value="CULLIN_2"/>
    <property type="match status" value="1"/>
</dbReference>
<dbReference type="InterPro" id="IPR059120">
    <property type="entry name" value="Cullin-like_AB"/>
</dbReference>
<dbReference type="AlphaFoldDB" id="A0A5C3L1A8"/>
<dbReference type="Pfam" id="PF26557">
    <property type="entry name" value="Cullin_AB"/>
    <property type="match status" value="1"/>
</dbReference>
<dbReference type="Gene3D" id="1.10.10.10">
    <property type="entry name" value="Winged helix-like DNA-binding domain superfamily/Winged helix DNA-binding domain"/>
    <property type="match status" value="1"/>
</dbReference>
<evidence type="ECO:0000256" key="2">
    <source>
        <dbReference type="RuleBase" id="RU003829"/>
    </source>
</evidence>
<evidence type="ECO:0000313" key="4">
    <source>
        <dbReference type="EMBL" id="TFK26323.1"/>
    </source>
</evidence>
<dbReference type="PANTHER" id="PTHR11932">
    <property type="entry name" value="CULLIN"/>
    <property type="match status" value="1"/>
</dbReference>
<dbReference type="Pfam" id="PF10557">
    <property type="entry name" value="Cullin_Nedd8"/>
    <property type="match status" value="1"/>
</dbReference>
<dbReference type="GO" id="GO:0006511">
    <property type="term" value="P:ubiquitin-dependent protein catabolic process"/>
    <property type="evidence" value="ECO:0007669"/>
    <property type="project" value="InterPro"/>
</dbReference>
<dbReference type="SMART" id="SM00884">
    <property type="entry name" value="Cullin_Nedd8"/>
    <property type="match status" value="1"/>
</dbReference>
<dbReference type="SMART" id="SM00182">
    <property type="entry name" value="CULLIN"/>
    <property type="match status" value="1"/>
</dbReference>
<dbReference type="SUPFAM" id="SSF46785">
    <property type="entry name" value="Winged helix' DNA-binding domain"/>
    <property type="match status" value="1"/>
</dbReference>
<keyword evidence="5" id="KW-1185">Reference proteome</keyword>
<dbReference type="InterPro" id="IPR045093">
    <property type="entry name" value="Cullin"/>
</dbReference>
<sequence length="309" mass="34817">MYAQSLAKRLLCDASVSQEVEGAVVSRLAEICGEEYTGHLRRLLNEISISKDLTQDFQRTSCHRSATSNSITFDGKVVGANFWPLKVHTHPFIVPHAIAPLYEAFNRYFASRFTGRKLRWLWSHSTNEMQTNFTDRGGGKGKHTLVVSSYQAAVLVLFNVRDELWVEEVVKATGIPRDVVEQAAAPLVKAKLLSLGPRGEYCFNPGFSSKKMRLNLDNSVKYAPMSNPRTQAFKAVEGERKYATQAAVVRVLKATQKLSTRRIFERIVEGLGQKFPIRMQDVNMAIDALIEKEYIERVEGSAHEFVYIA</sequence>
<evidence type="ECO:0000313" key="5">
    <source>
        <dbReference type="Proteomes" id="UP000307440"/>
    </source>
</evidence>
<evidence type="ECO:0000256" key="1">
    <source>
        <dbReference type="PROSITE-ProRule" id="PRU00330"/>
    </source>
</evidence>
<dbReference type="InterPro" id="IPR019559">
    <property type="entry name" value="Cullin_neddylation_domain"/>
</dbReference>
<dbReference type="Proteomes" id="UP000307440">
    <property type="component" value="Unassembled WGS sequence"/>
</dbReference>
<gene>
    <name evidence="4" type="ORF">FA15DRAFT_667620</name>
</gene>
<dbReference type="STRING" id="230819.A0A5C3L1A8"/>
<dbReference type="EMBL" id="ML210176">
    <property type="protein sequence ID" value="TFK26323.1"/>
    <property type="molecule type" value="Genomic_DNA"/>
</dbReference>
<feature type="domain" description="Cullin family profile" evidence="3">
    <location>
        <begin position="1"/>
        <end position="188"/>
    </location>
</feature>
<proteinExistence type="inferred from homology"/>
<dbReference type="InterPro" id="IPR036390">
    <property type="entry name" value="WH_DNA-bd_sf"/>
</dbReference>